<dbReference type="InterPro" id="IPR018764">
    <property type="entry name" value="RskA_C"/>
</dbReference>
<dbReference type="InterPro" id="IPR051474">
    <property type="entry name" value="Anti-sigma-K/W_factor"/>
</dbReference>
<dbReference type="PANTHER" id="PTHR37461">
    <property type="entry name" value="ANTI-SIGMA-K FACTOR RSKA"/>
    <property type="match status" value="1"/>
</dbReference>
<organism evidence="3 4">
    <name type="scientific">Marinobacter panjinensis</name>
    <dbReference type="NCBI Taxonomy" id="2576384"/>
    <lineage>
        <taxon>Bacteria</taxon>
        <taxon>Pseudomonadati</taxon>
        <taxon>Pseudomonadota</taxon>
        <taxon>Gammaproteobacteria</taxon>
        <taxon>Pseudomonadales</taxon>
        <taxon>Marinobacteraceae</taxon>
        <taxon>Marinobacter</taxon>
    </lineage>
</organism>
<gene>
    <name evidence="3" type="ORF">FDP08_13720</name>
</gene>
<feature type="domain" description="Anti-sigma K factor RskA C-terminal" evidence="2">
    <location>
        <begin position="101"/>
        <end position="226"/>
    </location>
</feature>
<dbReference type="PANTHER" id="PTHR37461:SF1">
    <property type="entry name" value="ANTI-SIGMA-K FACTOR RSKA"/>
    <property type="match status" value="1"/>
</dbReference>
<protein>
    <recommendedName>
        <fullName evidence="2">Anti-sigma K factor RskA C-terminal domain-containing protein</fullName>
    </recommendedName>
</protein>
<dbReference type="Pfam" id="PF10099">
    <property type="entry name" value="RskA_C"/>
    <property type="match status" value="1"/>
</dbReference>
<sequence>MKKTPERIEALAAEYVLGSLRGHARRRFERWMMESVRVRQEVWFWEQKLGHLGARIEEETPPASVWSGIERRLWPQSRDTKPVTAANDGAGRWIWPGWSLVATAAALVLAVVLLQQPAPQDDQRLSGAIVQADLSDPLWLVSESAFERQLKLRPVAATAAEQGKDYELWIVPEDGQPVSLGVMPVGDTYQVTLDDETRELLSNSRTLAISLEPLGGSPTGAPTGPILHVAKLYEL</sequence>
<name>A0A4U6R6A1_9GAMM</name>
<evidence type="ECO:0000313" key="4">
    <source>
        <dbReference type="Proteomes" id="UP000308488"/>
    </source>
</evidence>
<accession>A0A4U6R6A1</accession>
<feature type="transmembrane region" description="Helical" evidence="1">
    <location>
        <begin position="93"/>
        <end position="114"/>
    </location>
</feature>
<dbReference type="OrthoDB" id="5298046at2"/>
<dbReference type="AlphaFoldDB" id="A0A4U6R6A1"/>
<keyword evidence="1" id="KW-0812">Transmembrane</keyword>
<dbReference type="GO" id="GO:0005886">
    <property type="term" value="C:plasma membrane"/>
    <property type="evidence" value="ECO:0007669"/>
    <property type="project" value="InterPro"/>
</dbReference>
<keyword evidence="4" id="KW-1185">Reference proteome</keyword>
<proteinExistence type="predicted"/>
<dbReference type="Proteomes" id="UP000308488">
    <property type="component" value="Unassembled WGS sequence"/>
</dbReference>
<comment type="caution">
    <text evidence="3">The sequence shown here is derived from an EMBL/GenBank/DDBJ whole genome shotgun (WGS) entry which is preliminary data.</text>
</comment>
<evidence type="ECO:0000256" key="1">
    <source>
        <dbReference type="SAM" id="Phobius"/>
    </source>
</evidence>
<evidence type="ECO:0000313" key="3">
    <source>
        <dbReference type="EMBL" id="TKV69071.1"/>
    </source>
</evidence>
<dbReference type="RefSeq" id="WP_137436688.1">
    <property type="nucleotide sequence ID" value="NZ_SZYH01000001.1"/>
</dbReference>
<evidence type="ECO:0000259" key="2">
    <source>
        <dbReference type="Pfam" id="PF10099"/>
    </source>
</evidence>
<keyword evidence="1" id="KW-0472">Membrane</keyword>
<dbReference type="GO" id="GO:0006417">
    <property type="term" value="P:regulation of translation"/>
    <property type="evidence" value="ECO:0007669"/>
    <property type="project" value="TreeGrafter"/>
</dbReference>
<dbReference type="EMBL" id="SZYH01000001">
    <property type="protein sequence ID" value="TKV69071.1"/>
    <property type="molecule type" value="Genomic_DNA"/>
</dbReference>
<dbReference type="GO" id="GO:0016989">
    <property type="term" value="F:sigma factor antagonist activity"/>
    <property type="evidence" value="ECO:0007669"/>
    <property type="project" value="TreeGrafter"/>
</dbReference>
<reference evidence="3 4" key="1">
    <citation type="submission" date="2019-05" db="EMBL/GenBank/DDBJ databases">
        <title>Marinobacter panjinensis sp. nov., a moderately halophilic bacterium isolated from sea tidal flat environment.</title>
        <authorList>
            <person name="Yang W."/>
            <person name="An M."/>
            <person name="He W."/>
            <person name="Luo X."/>
            <person name="Zhu L."/>
            <person name="Chen G."/>
            <person name="Zhang Y."/>
            <person name="Wang Y."/>
        </authorList>
    </citation>
    <scope>NUCLEOTIDE SEQUENCE [LARGE SCALE GENOMIC DNA]</scope>
    <source>
        <strain evidence="3 4">PJ-16</strain>
    </source>
</reference>
<keyword evidence="1" id="KW-1133">Transmembrane helix</keyword>